<dbReference type="Proteomes" id="UP000320722">
    <property type="component" value="Chromosome"/>
</dbReference>
<dbReference type="AlphaFoldDB" id="A0A517W8Q5"/>
<evidence type="ECO:0000313" key="2">
    <source>
        <dbReference type="Proteomes" id="UP000320722"/>
    </source>
</evidence>
<dbReference type="EMBL" id="CP036347">
    <property type="protein sequence ID" value="QDU01636.1"/>
    <property type="molecule type" value="Genomic_DNA"/>
</dbReference>
<organism evidence="1 2">
    <name type="scientific">Gimesia chilikensis</name>
    <dbReference type="NCBI Taxonomy" id="2605989"/>
    <lineage>
        <taxon>Bacteria</taxon>
        <taxon>Pseudomonadati</taxon>
        <taxon>Planctomycetota</taxon>
        <taxon>Planctomycetia</taxon>
        <taxon>Planctomycetales</taxon>
        <taxon>Planctomycetaceae</taxon>
        <taxon>Gimesia</taxon>
    </lineage>
</organism>
<gene>
    <name evidence="1" type="ORF">V6x_13170</name>
</gene>
<reference evidence="1 2" key="1">
    <citation type="submission" date="2019-02" db="EMBL/GenBank/DDBJ databases">
        <title>Deep-cultivation of Planctomycetes and their phenomic and genomic characterization uncovers novel biology.</title>
        <authorList>
            <person name="Wiegand S."/>
            <person name="Jogler M."/>
            <person name="Boedeker C."/>
            <person name="Pinto D."/>
            <person name="Vollmers J."/>
            <person name="Rivas-Marin E."/>
            <person name="Kohn T."/>
            <person name="Peeters S.H."/>
            <person name="Heuer A."/>
            <person name="Rast P."/>
            <person name="Oberbeckmann S."/>
            <person name="Bunk B."/>
            <person name="Jeske O."/>
            <person name="Meyerdierks A."/>
            <person name="Storesund J.E."/>
            <person name="Kallscheuer N."/>
            <person name="Luecker S."/>
            <person name="Lage O.M."/>
            <person name="Pohl T."/>
            <person name="Merkel B.J."/>
            <person name="Hornburger P."/>
            <person name="Mueller R.-W."/>
            <person name="Bruemmer F."/>
            <person name="Labrenz M."/>
            <person name="Spormann A.M."/>
            <person name="Op den Camp H."/>
            <person name="Overmann J."/>
            <person name="Amann R."/>
            <person name="Jetten M.S.M."/>
            <person name="Mascher T."/>
            <person name="Medema M.H."/>
            <person name="Devos D.P."/>
            <person name="Kaster A.-K."/>
            <person name="Ovreas L."/>
            <person name="Rohde M."/>
            <person name="Galperin M.Y."/>
            <person name="Jogler C."/>
        </authorList>
    </citation>
    <scope>NUCLEOTIDE SEQUENCE [LARGE SCALE GENOMIC DNA]</scope>
    <source>
        <strain evidence="1 2">V6</strain>
    </source>
</reference>
<proteinExistence type="predicted"/>
<evidence type="ECO:0000313" key="1">
    <source>
        <dbReference type="EMBL" id="QDU01636.1"/>
    </source>
</evidence>
<protein>
    <submittedName>
        <fullName evidence="1">Uncharacterized protein</fullName>
    </submittedName>
</protein>
<accession>A0A517W8Q5</accession>
<name>A0A517W8Q5_9PLAN</name>
<sequence>MCIICIQIDVDAGPGISQRRDITIKGIVADRHSTHEGFCTTVELNCRSVRIFEIVIGDLNISEGHAIRGILVIQYNVAFTITCRVSIKVVAIDA</sequence>